<dbReference type="RefSeq" id="WP_143898437.1">
    <property type="nucleotide sequence ID" value="NZ_CP083911.1"/>
</dbReference>
<dbReference type="Proteomes" id="UP000317763">
    <property type="component" value="Unassembled WGS sequence"/>
</dbReference>
<evidence type="ECO:0000313" key="1">
    <source>
        <dbReference type="EMBL" id="TSE29334.1"/>
    </source>
</evidence>
<sequence length="337" mass="37491">MKFPDFVPLAVRQALNAYLHGGKGSGDGLVGSLRRAEAELARLRGELNECLAKAGRLPAGEAPKWLSEKILNLRREIARQSQSIEQTRYDVGAIRRLGYDARMKEAYRLIVREWPGDMQQRGFIYAAWASRLDYRPFRDELKQAADLAAAIESKARELSELLRRFHDTGLYRPGVFYSVAELLRSTDSREDDGRNLHMWRSDRRSLGLAPEREGEADASSAGPDTIVLGPSRGGDAVHLAWQTAPSLAELLDTLADAARDYSPEHGGMVGAAVASRKHSPKVEYLRAFLHVLREVHGIEANTPQAQRAVAIVADVVLDDPDLEVTYDDVRKAQIRLT</sequence>
<reference evidence="1 2" key="1">
    <citation type="submission" date="2019-07" db="EMBL/GenBank/DDBJ databases">
        <title>Tepidimonas taiwanensis I1-1 draft genome.</title>
        <authorList>
            <person name="Da Costa M.S."/>
            <person name="Froufe H.J.C."/>
            <person name="Egas C."/>
            <person name="Albuquerque L."/>
        </authorList>
    </citation>
    <scope>NUCLEOTIDE SEQUENCE [LARGE SCALE GENOMIC DNA]</scope>
    <source>
        <strain evidence="1 2">I1-1</strain>
    </source>
</reference>
<comment type="caution">
    <text evidence="1">The sequence shown here is derived from an EMBL/GenBank/DDBJ whole genome shotgun (WGS) entry which is preliminary data.</text>
</comment>
<keyword evidence="2" id="KW-1185">Reference proteome</keyword>
<dbReference type="AlphaFoldDB" id="A0A554X0I5"/>
<evidence type="ECO:0000313" key="2">
    <source>
        <dbReference type="Proteomes" id="UP000317763"/>
    </source>
</evidence>
<organism evidence="1 2">
    <name type="scientific">Tepidimonas taiwanensis</name>
    <dbReference type="NCBI Taxonomy" id="307486"/>
    <lineage>
        <taxon>Bacteria</taxon>
        <taxon>Pseudomonadati</taxon>
        <taxon>Pseudomonadota</taxon>
        <taxon>Betaproteobacteria</taxon>
        <taxon>Burkholderiales</taxon>
        <taxon>Tepidimonas</taxon>
    </lineage>
</organism>
<gene>
    <name evidence="1" type="ORF">Ttaiw_02322</name>
</gene>
<proteinExistence type="predicted"/>
<accession>A0A554X0I5</accession>
<protein>
    <submittedName>
        <fullName evidence="1">Uncharacterized protein</fullName>
    </submittedName>
</protein>
<name>A0A554X0I5_9BURK</name>
<dbReference type="EMBL" id="VJOM01000036">
    <property type="protein sequence ID" value="TSE29334.1"/>
    <property type="molecule type" value="Genomic_DNA"/>
</dbReference>